<sequence length="503" mass="58104">MPGVMPLFGTKQSYADFYWKCRSMAGNQHFKSSLCPDAWVLSWNVNGEERRWKKSFKRQALKERDVEHFRGVYDTLKAMRKTEPYPLVFIVKPQKDTYLSRGMHLARLDSKHVKDRSALLRWIQSHVVDKSCDKKWDDIRCARRRVTFQLYVQRPATVHGRKFDMRFWVLFTSLDPLRVYVMRHAYPKVATKKYAGLADLQDQCEHIRLLLDPSCNESVAQFLRPYPDGYPKSTGSPIFFEALDFWKRHASRDELGKSSWVAKESYWQSTVWPSLERAFTSVAMLARDSLLAAARDAPAPAGGAPAHRRFALLSPDLAVDDEGAAFIEEINTNGMIMGTNERGGGYNDLFHDDDYLRGFLRIVGADGFPRRGNYSARLDSEIAAWCARRRGGARGGCAPELVDELERTVHEEAHAGKHWYRLYPPLPCHKRHGHVCDVDDDGKWWPEQHRVTREMRKAMRERDLDEAVRAFVRDVDTEAIHGEPMVPGHARWYPRIYNGLYAP</sequence>
<keyword evidence="5" id="KW-1185">Reference proteome</keyword>
<dbReference type="GO" id="GO:0005524">
    <property type="term" value="F:ATP binding"/>
    <property type="evidence" value="ECO:0007669"/>
    <property type="project" value="UniProtKB-KW"/>
</dbReference>
<dbReference type="GO" id="GO:0000226">
    <property type="term" value="P:microtubule cytoskeleton organization"/>
    <property type="evidence" value="ECO:0007669"/>
    <property type="project" value="TreeGrafter"/>
</dbReference>
<organism evidence="5">
    <name type="scientific">Aureococcus anophagefferens</name>
    <name type="common">Harmful bloom alga</name>
    <dbReference type="NCBI Taxonomy" id="44056"/>
    <lineage>
        <taxon>Eukaryota</taxon>
        <taxon>Sar</taxon>
        <taxon>Stramenopiles</taxon>
        <taxon>Ochrophyta</taxon>
        <taxon>Pelagophyceae</taxon>
        <taxon>Pelagomonadales</taxon>
        <taxon>Pelagomonadaceae</taxon>
        <taxon>Aureococcus</taxon>
    </lineage>
</organism>
<name>F0Y7H7_AURAN</name>
<reference evidence="4 5" key="1">
    <citation type="journal article" date="2011" name="Proc. Natl. Acad. Sci. U.S.A.">
        <title>Niche of harmful alga Aureococcus anophagefferens revealed through ecogenomics.</title>
        <authorList>
            <person name="Gobler C.J."/>
            <person name="Berry D.L."/>
            <person name="Dyhrman S.T."/>
            <person name="Wilhelm S.W."/>
            <person name="Salamov A."/>
            <person name="Lobanov A.V."/>
            <person name="Zhang Y."/>
            <person name="Collier J.L."/>
            <person name="Wurch L.L."/>
            <person name="Kustka A.B."/>
            <person name="Dill B.D."/>
            <person name="Shah M."/>
            <person name="VerBerkmoes N.C."/>
            <person name="Kuo A."/>
            <person name="Terry A."/>
            <person name="Pangilinan J."/>
            <person name="Lindquist E.A."/>
            <person name="Lucas S."/>
            <person name="Paulsen I.T."/>
            <person name="Hattenrath-Lehmann T.K."/>
            <person name="Talmage S.C."/>
            <person name="Walker E.A."/>
            <person name="Koch F."/>
            <person name="Burson A.M."/>
            <person name="Marcoval M.A."/>
            <person name="Tang Y.Z."/>
            <person name="Lecleir G.R."/>
            <person name="Coyne K.J."/>
            <person name="Berg G.M."/>
            <person name="Bertrand E.M."/>
            <person name="Saito M.A."/>
            <person name="Gladyshev V.N."/>
            <person name="Grigoriev I.V."/>
        </authorList>
    </citation>
    <scope>NUCLEOTIDE SEQUENCE [LARGE SCALE GENOMIC DNA]</scope>
    <source>
        <strain evidence="5">CCMP 1984</strain>
    </source>
</reference>
<proteinExistence type="predicted"/>
<evidence type="ECO:0000256" key="2">
    <source>
        <dbReference type="ARBA" id="ARBA00022741"/>
    </source>
</evidence>
<dbReference type="OrthoDB" id="202825at2759"/>
<dbReference type="GO" id="GO:0070740">
    <property type="term" value="F:tubulin-glutamic acid ligase activity"/>
    <property type="evidence" value="ECO:0007669"/>
    <property type="project" value="TreeGrafter"/>
</dbReference>
<accession>F0Y7H7</accession>
<dbReference type="GO" id="GO:0015631">
    <property type="term" value="F:tubulin binding"/>
    <property type="evidence" value="ECO:0007669"/>
    <property type="project" value="TreeGrafter"/>
</dbReference>
<dbReference type="InterPro" id="IPR004344">
    <property type="entry name" value="TTL/TTLL_fam"/>
</dbReference>
<dbReference type="KEGG" id="aaf:AURANDRAFT_63601"/>
<evidence type="ECO:0000256" key="3">
    <source>
        <dbReference type="ARBA" id="ARBA00022840"/>
    </source>
</evidence>
<dbReference type="EMBL" id="GL833126">
    <property type="protein sequence ID" value="EGB09177.1"/>
    <property type="molecule type" value="Genomic_DNA"/>
</dbReference>
<dbReference type="Proteomes" id="UP000002729">
    <property type="component" value="Unassembled WGS sequence"/>
</dbReference>
<dbReference type="Gene3D" id="3.30.470.20">
    <property type="entry name" value="ATP-grasp fold, B domain"/>
    <property type="match status" value="1"/>
</dbReference>
<dbReference type="GO" id="GO:0036064">
    <property type="term" value="C:ciliary basal body"/>
    <property type="evidence" value="ECO:0007669"/>
    <property type="project" value="TreeGrafter"/>
</dbReference>
<dbReference type="Pfam" id="PF03133">
    <property type="entry name" value="TTL"/>
    <property type="match status" value="1"/>
</dbReference>
<dbReference type="AlphaFoldDB" id="F0Y7H7"/>
<dbReference type="PANTHER" id="PTHR12241">
    <property type="entry name" value="TUBULIN POLYGLUTAMYLASE"/>
    <property type="match status" value="1"/>
</dbReference>
<dbReference type="InParanoid" id="F0Y7H7"/>
<dbReference type="eggNOG" id="KOG2156">
    <property type="taxonomic scope" value="Eukaryota"/>
</dbReference>
<dbReference type="RefSeq" id="XP_009036288.1">
    <property type="nucleotide sequence ID" value="XM_009038040.1"/>
</dbReference>
<dbReference type="GeneID" id="20224410"/>
<keyword evidence="3" id="KW-0067">ATP-binding</keyword>
<evidence type="ECO:0000256" key="1">
    <source>
        <dbReference type="ARBA" id="ARBA00022598"/>
    </source>
</evidence>
<evidence type="ECO:0000313" key="4">
    <source>
        <dbReference type="EMBL" id="EGB09177.1"/>
    </source>
</evidence>
<evidence type="ECO:0000313" key="5">
    <source>
        <dbReference type="Proteomes" id="UP000002729"/>
    </source>
</evidence>
<protein>
    <submittedName>
        <fullName evidence="4">Expressed protein</fullName>
    </submittedName>
</protein>
<keyword evidence="1" id="KW-0436">Ligase</keyword>
<keyword evidence="2" id="KW-0547">Nucleotide-binding</keyword>
<gene>
    <name evidence="4" type="ORF">AURANDRAFT_63601</name>
</gene>